<dbReference type="RefSeq" id="WP_202722716.1">
    <property type="nucleotide sequence ID" value="NZ_BPEX01000019.1"/>
</dbReference>
<keyword evidence="1" id="KW-0732">Signal</keyword>
<protein>
    <submittedName>
        <fullName evidence="2">Nuclear transport factor 2 family protein</fullName>
    </submittedName>
</protein>
<sequence length="177" mass="19873">MKPKIWLLAVGSVFMTLSPLANAVEQQSAEKQPKSVQVVKQFIQGFNNHSVEQLLQHTTPNVHWFNLSGTKMDIETSTQQELGAAMTDYFASLTDAKASLRQILVSANYVSTVEEVTWRHDGELHSQCSLGIYQLSGDKINAVWFYPSHVCDETPWVEVVSPEIVQPEIGLLKETRQ</sequence>
<organism evidence="2 3">
    <name type="scientific">Shewanella schlegeliana</name>
    <dbReference type="NCBI Taxonomy" id="190308"/>
    <lineage>
        <taxon>Bacteria</taxon>
        <taxon>Pseudomonadati</taxon>
        <taxon>Pseudomonadota</taxon>
        <taxon>Gammaproteobacteria</taxon>
        <taxon>Alteromonadales</taxon>
        <taxon>Shewanellaceae</taxon>
        <taxon>Shewanella</taxon>
    </lineage>
</organism>
<evidence type="ECO:0000313" key="3">
    <source>
        <dbReference type="Proteomes" id="UP000604898"/>
    </source>
</evidence>
<evidence type="ECO:0000313" key="2">
    <source>
        <dbReference type="EMBL" id="MBL4914457.1"/>
    </source>
</evidence>
<dbReference type="EMBL" id="JAESVD010000009">
    <property type="protein sequence ID" value="MBL4914457.1"/>
    <property type="molecule type" value="Genomic_DNA"/>
</dbReference>
<feature type="chain" id="PRO_5045362727" evidence="1">
    <location>
        <begin position="24"/>
        <end position="177"/>
    </location>
</feature>
<accession>A0ABS1T0Z6</accession>
<dbReference type="Gene3D" id="3.10.450.50">
    <property type="match status" value="1"/>
</dbReference>
<comment type="caution">
    <text evidence="2">The sequence shown here is derived from an EMBL/GenBank/DDBJ whole genome shotgun (WGS) entry which is preliminary data.</text>
</comment>
<keyword evidence="3" id="KW-1185">Reference proteome</keyword>
<dbReference type="InterPro" id="IPR032710">
    <property type="entry name" value="NTF2-like_dom_sf"/>
</dbReference>
<gene>
    <name evidence="2" type="ORF">JMA39_15240</name>
</gene>
<name>A0ABS1T0Z6_9GAMM</name>
<dbReference type="Proteomes" id="UP000604898">
    <property type="component" value="Unassembled WGS sequence"/>
</dbReference>
<evidence type="ECO:0000256" key="1">
    <source>
        <dbReference type="SAM" id="SignalP"/>
    </source>
</evidence>
<proteinExistence type="predicted"/>
<reference evidence="2 3" key="1">
    <citation type="submission" date="2021-01" db="EMBL/GenBank/DDBJ databases">
        <title>Genome sequence of Shewanella schlegeliana JCM 11561.</title>
        <authorList>
            <person name="Zhang H."/>
            <person name="Li C."/>
        </authorList>
    </citation>
    <scope>NUCLEOTIDE SEQUENCE [LARGE SCALE GENOMIC DNA]</scope>
    <source>
        <strain evidence="2 3">JCM 11561</strain>
    </source>
</reference>
<feature type="signal peptide" evidence="1">
    <location>
        <begin position="1"/>
        <end position="23"/>
    </location>
</feature>
<dbReference type="SUPFAM" id="SSF54427">
    <property type="entry name" value="NTF2-like"/>
    <property type="match status" value="1"/>
</dbReference>